<feature type="transmembrane region" description="Helical" evidence="6">
    <location>
        <begin position="39"/>
        <end position="60"/>
    </location>
</feature>
<feature type="transmembrane region" description="Helical" evidence="6">
    <location>
        <begin position="146"/>
        <end position="167"/>
    </location>
</feature>
<dbReference type="Proteomes" id="UP001175604">
    <property type="component" value="Unassembled WGS sequence"/>
</dbReference>
<dbReference type="PANTHER" id="PTHR47371:SF3">
    <property type="entry name" value="PHOSPHOGLYCEROL TRANSFERASE I"/>
    <property type="match status" value="1"/>
</dbReference>
<keyword evidence="5 6" id="KW-0472">Membrane</keyword>
<evidence type="ECO:0000313" key="9">
    <source>
        <dbReference type="Proteomes" id="UP001175604"/>
    </source>
</evidence>
<evidence type="ECO:0000256" key="3">
    <source>
        <dbReference type="ARBA" id="ARBA00022692"/>
    </source>
</evidence>
<evidence type="ECO:0000256" key="5">
    <source>
        <dbReference type="ARBA" id="ARBA00023136"/>
    </source>
</evidence>
<keyword evidence="2" id="KW-1003">Cell membrane</keyword>
<dbReference type="RefSeq" id="WP_289784221.1">
    <property type="nucleotide sequence ID" value="NZ_JAUDJE010000001.1"/>
</dbReference>
<evidence type="ECO:0000313" key="8">
    <source>
        <dbReference type="EMBL" id="MDM9557770.1"/>
    </source>
</evidence>
<proteinExistence type="predicted"/>
<feature type="domain" description="Sulfatase N-terminal" evidence="7">
    <location>
        <begin position="217"/>
        <end position="479"/>
    </location>
</feature>
<dbReference type="InterPro" id="IPR000917">
    <property type="entry name" value="Sulfatase_N"/>
</dbReference>
<sequence length="503" mass="55303">MADPWLWPLLAAYLGGLALSWGLELLLQPRPVAPWRRPAGSLAVHLGTWSLAFGLTLLLYRRPVFAALNALALELVIVLVSNAKFKALREPFVYADFEYFADAIRHPRLYLPFLGFWSAVLPPIGFALACAAAFRYESSLPALMGMQAYAVLLGFLILGGSALCLLARPARISLDASIDLRSHGLLACLWAYGRAERQVPSIIPAAWPRFDADSAKPDLISVQSESFFDARQAYAALRPDLLAGYDRLCAEARLHGQVQVPAWGANTVRSEFEFLTGLPAAALGVHRYQPYRRLVAGGVPALARHLREQGYRTVCIHPYHPGFYRRDSILPQLGFDEFLSLAAFGDSPKTGPYIGDAEVARRALAELRAADARPVYLHLITMENHGPLHWEQAGPADHSAVTRQALPAGCDDLVVYARHLRNADAMFVELAEALRRHGRPASLCVFGDHVPIMAGVYRILGEPAGTTPYLLWDNWQGQAGARRDIRLHELAGLWLDGCRAAPG</sequence>
<comment type="subcellular location">
    <subcellularLocation>
        <location evidence="1">Cell membrane</location>
        <topology evidence="1">Multi-pass membrane protein</topology>
    </subcellularLocation>
</comment>
<keyword evidence="9" id="KW-1185">Reference proteome</keyword>
<protein>
    <submittedName>
        <fullName evidence="8">LTA synthase family protein</fullName>
    </submittedName>
</protein>
<dbReference type="PANTHER" id="PTHR47371">
    <property type="entry name" value="LIPOTEICHOIC ACID SYNTHASE"/>
    <property type="match status" value="1"/>
</dbReference>
<organism evidence="8 9">
    <name type="scientific">Bordetella petrii</name>
    <dbReference type="NCBI Taxonomy" id="94624"/>
    <lineage>
        <taxon>Bacteria</taxon>
        <taxon>Pseudomonadati</taxon>
        <taxon>Pseudomonadota</taxon>
        <taxon>Betaproteobacteria</taxon>
        <taxon>Burkholderiales</taxon>
        <taxon>Alcaligenaceae</taxon>
        <taxon>Bordetella</taxon>
    </lineage>
</organism>
<gene>
    <name evidence="8" type="ORF">QUC21_01965</name>
</gene>
<feature type="transmembrane region" description="Helical" evidence="6">
    <location>
        <begin position="109"/>
        <end position="134"/>
    </location>
</feature>
<evidence type="ECO:0000256" key="4">
    <source>
        <dbReference type="ARBA" id="ARBA00022989"/>
    </source>
</evidence>
<keyword evidence="3 6" id="KW-0812">Transmembrane</keyword>
<dbReference type="SUPFAM" id="SSF53649">
    <property type="entry name" value="Alkaline phosphatase-like"/>
    <property type="match status" value="1"/>
</dbReference>
<keyword evidence="4 6" id="KW-1133">Transmembrane helix</keyword>
<evidence type="ECO:0000256" key="2">
    <source>
        <dbReference type="ARBA" id="ARBA00022475"/>
    </source>
</evidence>
<feature type="transmembrane region" description="Helical" evidence="6">
    <location>
        <begin position="66"/>
        <end position="88"/>
    </location>
</feature>
<dbReference type="EMBL" id="JAUDJE010000001">
    <property type="protein sequence ID" value="MDM9557770.1"/>
    <property type="molecule type" value="Genomic_DNA"/>
</dbReference>
<comment type="caution">
    <text evidence="8">The sequence shown here is derived from an EMBL/GenBank/DDBJ whole genome shotgun (WGS) entry which is preliminary data.</text>
</comment>
<evidence type="ECO:0000259" key="7">
    <source>
        <dbReference type="Pfam" id="PF00884"/>
    </source>
</evidence>
<reference evidence="8" key="1">
    <citation type="submission" date="2023-06" db="EMBL/GenBank/DDBJ databases">
        <title>full genome analysis of Phenantherene degrader P3.</title>
        <authorList>
            <person name="Akbar A."/>
            <person name="Rahmeh R."/>
            <person name="Kishk M."/>
        </authorList>
    </citation>
    <scope>NUCLEOTIDE SEQUENCE</scope>
    <source>
        <strain evidence="8">P3</strain>
    </source>
</reference>
<name>A0ABT7VXV7_9BORD</name>
<dbReference type="Gene3D" id="3.40.720.10">
    <property type="entry name" value="Alkaline Phosphatase, subunit A"/>
    <property type="match status" value="1"/>
</dbReference>
<dbReference type="InterPro" id="IPR017850">
    <property type="entry name" value="Alkaline_phosphatase_core_sf"/>
</dbReference>
<dbReference type="CDD" id="cd16015">
    <property type="entry name" value="LTA_synthase"/>
    <property type="match status" value="1"/>
</dbReference>
<evidence type="ECO:0000256" key="6">
    <source>
        <dbReference type="SAM" id="Phobius"/>
    </source>
</evidence>
<dbReference type="InterPro" id="IPR050448">
    <property type="entry name" value="OpgB/LTA_synthase_biosynth"/>
</dbReference>
<dbReference type="Pfam" id="PF00884">
    <property type="entry name" value="Sulfatase"/>
    <property type="match status" value="1"/>
</dbReference>
<evidence type="ECO:0000256" key="1">
    <source>
        <dbReference type="ARBA" id="ARBA00004651"/>
    </source>
</evidence>
<accession>A0ABT7VXV7</accession>
<feature type="transmembrane region" description="Helical" evidence="6">
    <location>
        <begin position="6"/>
        <end position="27"/>
    </location>
</feature>